<dbReference type="PANTHER" id="PTHR43293">
    <property type="entry name" value="ACETATE COA-TRANSFERASE YDIF"/>
    <property type="match status" value="1"/>
</dbReference>
<dbReference type="Gene3D" id="3.40.1080.10">
    <property type="entry name" value="Glutaconate Coenzyme A-transferase"/>
    <property type="match status" value="1"/>
</dbReference>
<dbReference type="PANTHER" id="PTHR43293:SF2">
    <property type="entry name" value="MALONATE DECARBOXYLASE ALPHA SUBUNIT"/>
    <property type="match status" value="1"/>
</dbReference>
<proteinExistence type="predicted"/>
<dbReference type="RefSeq" id="WP_119770859.1">
    <property type="nucleotide sequence ID" value="NZ_QYUO01000002.1"/>
</dbReference>
<keyword evidence="2" id="KW-1185">Reference proteome</keyword>
<organism evidence="1 2">
    <name type="scientific">Noviherbaspirillum saxi</name>
    <dbReference type="NCBI Taxonomy" id="2320863"/>
    <lineage>
        <taxon>Bacteria</taxon>
        <taxon>Pseudomonadati</taxon>
        <taxon>Pseudomonadota</taxon>
        <taxon>Betaproteobacteria</taxon>
        <taxon>Burkholderiales</taxon>
        <taxon>Oxalobacteraceae</taxon>
        <taxon>Noviherbaspirillum</taxon>
    </lineage>
</organism>
<dbReference type="OrthoDB" id="5481335at2"/>
<dbReference type="Proteomes" id="UP000265955">
    <property type="component" value="Unassembled WGS sequence"/>
</dbReference>
<dbReference type="InterPro" id="IPR037171">
    <property type="entry name" value="NagB/RpiA_transferase-like"/>
</dbReference>
<comment type="caution">
    <text evidence="1">The sequence shown here is derived from an EMBL/GenBank/DDBJ whole genome shotgun (WGS) entry which is preliminary data.</text>
</comment>
<evidence type="ECO:0000313" key="1">
    <source>
        <dbReference type="EMBL" id="RJF95712.1"/>
    </source>
</evidence>
<evidence type="ECO:0000313" key="2">
    <source>
        <dbReference type="Proteomes" id="UP000265955"/>
    </source>
</evidence>
<accession>A0A3A3FQH4</accession>
<dbReference type="AlphaFoldDB" id="A0A3A3FQH4"/>
<protein>
    <submittedName>
        <fullName evidence="1">Malonate decarboxylase subunit alpha</fullName>
    </submittedName>
</protein>
<dbReference type="SUPFAM" id="SSF100950">
    <property type="entry name" value="NagB/RpiA/CoA transferase-like"/>
    <property type="match status" value="2"/>
</dbReference>
<gene>
    <name evidence="1" type="primary">mdcA</name>
    <name evidence="1" type="ORF">D3871_20245</name>
</gene>
<dbReference type="EMBL" id="QYUO01000002">
    <property type="protein sequence ID" value="RJF95712.1"/>
    <property type="molecule type" value="Genomic_DNA"/>
</dbReference>
<dbReference type="NCBIfam" id="TIGR01110">
    <property type="entry name" value="mdcA"/>
    <property type="match status" value="1"/>
</dbReference>
<dbReference type="Pfam" id="PF16957">
    <property type="entry name" value="Mal_decarbox_Al"/>
    <property type="match status" value="1"/>
</dbReference>
<reference evidence="2" key="1">
    <citation type="submission" date="2018-09" db="EMBL/GenBank/DDBJ databases">
        <authorList>
            <person name="Zhu H."/>
        </authorList>
    </citation>
    <scope>NUCLEOTIDE SEQUENCE [LARGE SCALE GENOMIC DNA]</scope>
    <source>
        <strain evidence="2">K1R23-30</strain>
    </source>
</reference>
<name>A0A3A3FQH4_9BURK</name>
<dbReference type="GO" id="GO:0016740">
    <property type="term" value="F:transferase activity"/>
    <property type="evidence" value="ECO:0007669"/>
    <property type="project" value="InterPro"/>
</dbReference>
<sequence length="559" mass="61703">MAINLLNEKLSWRSQQANRISRMQRAQETLGLALSGKILPALEIVPLLHSVLEPGDRVCLEGNNQKQADFLAESLRSVDPQRINGLHMIQSVIALPAHLDVFEKGIASKLDFSFSGPQANRLAKLVSSGKLNIGAIHTYLELFARYFVDLTPRVALVAAQYADRQGNLYTGPNTEDTPAILEATAFKGGIVIVQVNQIVDQLPRIDVPADWVDFVVEAPRPHYIEPLFTRDPAQISEIQILMAMMAIKGIYKEYEVNRLNHGIGFDTAAIELILPTYGEALGLRGKIARHWALNPHPTLIPAIEAGFVESVYSFGSELGMENYIRARPDIFFVGPDGSMRSNRALCQVAGHYACDMFIGSTLQIDLMGNSSTATLGRISGFGGAPNMGSDSRGRRHASAAWLKAGKQGRQASGQIPRGQKLVVQMVETFREHMHSAFVEKLDAWQLAEQASMPLPPVMIYGEDVTHILTEEGIANLLLCRNVEEREQAIRGVAGYTPVGMGRDRRVVENLRDRGIIQRPADLGIDKSLATRDLLAAKTMKDLVRLSGGLYDPPRQFRNW</sequence>
<dbReference type="InterPro" id="IPR005777">
    <property type="entry name" value="MadA"/>
</dbReference>